<dbReference type="Pfam" id="PF00004">
    <property type="entry name" value="AAA"/>
    <property type="match status" value="1"/>
</dbReference>
<evidence type="ECO:0000256" key="8">
    <source>
        <dbReference type="ARBA" id="ARBA00022884"/>
    </source>
</evidence>
<protein>
    <recommendedName>
        <fullName evidence="2">Translin</fullName>
        <ecNumber evidence="14">3.4.21.53</ecNumber>
    </recommendedName>
    <alternativeName>
        <fullName evidence="12">Component 3 of promoter of RISC</fullName>
    </alternativeName>
</protein>
<evidence type="ECO:0000256" key="2">
    <source>
        <dbReference type="ARBA" id="ARBA00022196"/>
    </source>
</evidence>
<evidence type="ECO:0000256" key="11">
    <source>
        <dbReference type="ARBA" id="ARBA00025410"/>
    </source>
</evidence>
<keyword evidence="4" id="KW-0547">Nucleotide-binding</keyword>
<feature type="compositionally biased region" description="Low complexity" evidence="17">
    <location>
        <begin position="650"/>
        <end position="663"/>
    </location>
</feature>
<comment type="subunit">
    <text evidence="1">Ring-shaped heterooctamer of six TSN and two TSNAX subunits, DNA/RNA binding occurs inside the ring.</text>
</comment>
<dbReference type="GO" id="GO:0043565">
    <property type="term" value="F:sequence-specific DNA binding"/>
    <property type="evidence" value="ECO:0007669"/>
    <property type="project" value="InterPro"/>
</dbReference>
<dbReference type="Pfam" id="PF22667">
    <property type="entry name" value="Lon_lid"/>
    <property type="match status" value="1"/>
</dbReference>
<dbReference type="SMART" id="SM00382">
    <property type="entry name" value="AAA"/>
    <property type="match status" value="1"/>
</dbReference>
<dbReference type="InterPro" id="IPR033956">
    <property type="entry name" value="Translin"/>
</dbReference>
<dbReference type="SUPFAM" id="SSF141571">
    <property type="entry name" value="Pentapeptide repeat-like"/>
    <property type="match status" value="1"/>
</dbReference>
<dbReference type="GO" id="GO:0004176">
    <property type="term" value="F:ATP-dependent peptidase activity"/>
    <property type="evidence" value="ECO:0007669"/>
    <property type="project" value="UniProtKB-UniRule"/>
</dbReference>
<keyword evidence="15" id="KW-0479">Metal-binding</keyword>
<dbReference type="FunFam" id="3.40.50.300:FF:000021">
    <property type="entry name" value="Lon protease homolog"/>
    <property type="match status" value="1"/>
</dbReference>
<dbReference type="PANTHER" id="PTHR10046">
    <property type="entry name" value="ATP DEPENDENT LON PROTEASE FAMILY MEMBER"/>
    <property type="match status" value="1"/>
</dbReference>
<evidence type="ECO:0000313" key="20">
    <source>
        <dbReference type="Proteomes" id="UP000095280"/>
    </source>
</evidence>
<dbReference type="GO" id="GO:0046872">
    <property type="term" value="F:metal ion binding"/>
    <property type="evidence" value="ECO:0007669"/>
    <property type="project" value="UniProtKB-KW"/>
</dbReference>
<dbReference type="Gene3D" id="1.20.58.190">
    <property type="entry name" value="Translin, domain 1"/>
    <property type="match status" value="1"/>
</dbReference>
<evidence type="ECO:0000259" key="18">
    <source>
        <dbReference type="PROSITE" id="PS51786"/>
    </source>
</evidence>
<evidence type="ECO:0000256" key="3">
    <source>
        <dbReference type="ARBA" id="ARBA00022670"/>
    </source>
</evidence>
<keyword evidence="5 16" id="KW-0378">Hydrolase</keyword>
<dbReference type="SUPFAM" id="SSF54211">
    <property type="entry name" value="Ribosomal protein S5 domain 2-like"/>
    <property type="match status" value="1"/>
</dbReference>
<dbReference type="InterPro" id="IPR036081">
    <property type="entry name" value="Translin_sf"/>
</dbReference>
<dbReference type="Pfam" id="PF05362">
    <property type="entry name" value="Lon_C"/>
    <property type="match status" value="1"/>
</dbReference>
<keyword evidence="3 16" id="KW-0645">Protease</keyword>
<dbReference type="InterPro" id="IPR008269">
    <property type="entry name" value="Lon_proteolytic"/>
</dbReference>
<dbReference type="InterPro" id="IPR002848">
    <property type="entry name" value="Translin_fam"/>
</dbReference>
<evidence type="ECO:0000256" key="4">
    <source>
        <dbReference type="ARBA" id="ARBA00022741"/>
    </source>
</evidence>
<dbReference type="InterPro" id="IPR054594">
    <property type="entry name" value="Lon_lid"/>
</dbReference>
<dbReference type="InterPro" id="IPR003593">
    <property type="entry name" value="AAA+_ATPase"/>
</dbReference>
<keyword evidence="6 16" id="KW-0720">Serine protease</keyword>
<feature type="active site" evidence="16">
    <location>
        <position position="1170"/>
    </location>
</feature>
<feature type="binding site" evidence="15">
    <location>
        <position position="163"/>
    </location>
    <ligand>
        <name>Mg(2+)</name>
        <dbReference type="ChEBI" id="CHEBI:18420"/>
    </ligand>
</feature>
<evidence type="ECO:0000256" key="1">
    <source>
        <dbReference type="ARBA" id="ARBA00011685"/>
    </source>
</evidence>
<dbReference type="Pfam" id="PF01997">
    <property type="entry name" value="Translin"/>
    <property type="match status" value="1"/>
</dbReference>
<dbReference type="CDD" id="cd19500">
    <property type="entry name" value="RecA-like_Lon"/>
    <property type="match status" value="1"/>
</dbReference>
<comment type="similarity">
    <text evidence="16">Belongs to the peptidase S16 family.</text>
</comment>
<evidence type="ECO:0000256" key="13">
    <source>
        <dbReference type="ARBA" id="ARBA00050665"/>
    </source>
</evidence>
<feature type="domain" description="Lon N-terminal" evidence="19">
    <location>
        <begin position="416"/>
        <end position="643"/>
    </location>
</feature>
<dbReference type="AlphaFoldDB" id="A0A1I8GWM4"/>
<dbReference type="InterPro" id="IPR003959">
    <property type="entry name" value="ATPase_AAA_core"/>
</dbReference>
<dbReference type="WBParaSite" id="maker-uti_cns_0003260-snap-gene-0.6-mRNA-1">
    <property type="protein sequence ID" value="maker-uti_cns_0003260-snap-gene-0.6-mRNA-1"/>
    <property type="gene ID" value="maker-uti_cns_0003260-snap-gene-0.6"/>
</dbReference>
<evidence type="ECO:0000256" key="12">
    <source>
        <dbReference type="ARBA" id="ARBA00030513"/>
    </source>
</evidence>
<evidence type="ECO:0000256" key="5">
    <source>
        <dbReference type="ARBA" id="ARBA00022801"/>
    </source>
</evidence>
<dbReference type="PROSITE" id="PS51787">
    <property type="entry name" value="LON_N"/>
    <property type="match status" value="1"/>
</dbReference>
<feature type="region of interest" description="Disordered" evidence="17">
    <location>
        <begin position="647"/>
        <end position="669"/>
    </location>
</feature>
<evidence type="ECO:0000256" key="7">
    <source>
        <dbReference type="ARBA" id="ARBA00022840"/>
    </source>
</evidence>
<dbReference type="GO" id="GO:0003697">
    <property type="term" value="F:single-stranded DNA binding"/>
    <property type="evidence" value="ECO:0007669"/>
    <property type="project" value="InterPro"/>
</dbReference>
<comment type="catalytic activity">
    <reaction evidence="13">
        <text>Hydrolysis of proteins in presence of ATP.</text>
        <dbReference type="EC" id="3.4.21.53"/>
    </reaction>
</comment>
<evidence type="ECO:0000256" key="16">
    <source>
        <dbReference type="PROSITE-ProRule" id="PRU01122"/>
    </source>
</evidence>
<evidence type="ECO:0000256" key="6">
    <source>
        <dbReference type="ARBA" id="ARBA00022825"/>
    </source>
</evidence>
<organism evidence="20 21">
    <name type="scientific">Macrostomum lignano</name>
    <dbReference type="NCBI Taxonomy" id="282301"/>
    <lineage>
        <taxon>Eukaryota</taxon>
        <taxon>Metazoa</taxon>
        <taxon>Spiralia</taxon>
        <taxon>Lophotrochozoa</taxon>
        <taxon>Platyhelminthes</taxon>
        <taxon>Rhabditophora</taxon>
        <taxon>Macrostomorpha</taxon>
        <taxon>Macrostomida</taxon>
        <taxon>Macrostomidae</taxon>
        <taxon>Macrostomum</taxon>
    </lineage>
</organism>
<evidence type="ECO:0000256" key="15">
    <source>
        <dbReference type="PIRSR" id="PIRSR602848-1"/>
    </source>
</evidence>
<keyword evidence="7" id="KW-0067">ATP-binding</keyword>
<reference evidence="21" key="1">
    <citation type="submission" date="2016-11" db="UniProtKB">
        <authorList>
            <consortium name="WormBaseParasite"/>
        </authorList>
    </citation>
    <scope>IDENTIFICATION</scope>
</reference>
<dbReference type="Gene3D" id="1.20.5.5270">
    <property type="match status" value="1"/>
</dbReference>
<dbReference type="GO" id="GO:0006508">
    <property type="term" value="P:proteolysis"/>
    <property type="evidence" value="ECO:0007669"/>
    <property type="project" value="UniProtKB-KW"/>
</dbReference>
<feature type="region of interest" description="Disordered" evidence="17">
    <location>
        <begin position="1232"/>
        <end position="1256"/>
    </location>
</feature>
<dbReference type="InterPro" id="IPR014721">
    <property type="entry name" value="Ribsml_uS5_D2-typ_fold_subgr"/>
</dbReference>
<dbReference type="SUPFAM" id="SSF52540">
    <property type="entry name" value="P-loop containing nucleoside triphosphate hydrolases"/>
    <property type="match status" value="1"/>
</dbReference>
<dbReference type="GO" id="GO:0030163">
    <property type="term" value="P:protein catabolic process"/>
    <property type="evidence" value="ECO:0007669"/>
    <property type="project" value="InterPro"/>
</dbReference>
<dbReference type="Gene3D" id="1.20.5.420">
    <property type="entry name" value="Immunoglobulin FC, subunit C"/>
    <property type="match status" value="1"/>
</dbReference>
<dbReference type="PROSITE" id="PS51786">
    <property type="entry name" value="LON_PROTEOLYTIC"/>
    <property type="match status" value="1"/>
</dbReference>
<proteinExistence type="inferred from homology"/>
<dbReference type="CDD" id="cd14819">
    <property type="entry name" value="Translin"/>
    <property type="match status" value="1"/>
</dbReference>
<feature type="compositionally biased region" description="Basic and acidic residues" evidence="17">
    <location>
        <begin position="1238"/>
        <end position="1250"/>
    </location>
</feature>
<dbReference type="SUPFAM" id="SSF74784">
    <property type="entry name" value="Translin"/>
    <property type="match status" value="1"/>
</dbReference>
<dbReference type="EC" id="3.4.21.53" evidence="14"/>
<evidence type="ECO:0000256" key="17">
    <source>
        <dbReference type="SAM" id="MobiDB-lite"/>
    </source>
</evidence>
<dbReference type="PRINTS" id="PR00830">
    <property type="entry name" value="ENDOLAPTASE"/>
</dbReference>
<dbReference type="Pfam" id="PF02190">
    <property type="entry name" value="LON_substr_bdg"/>
    <property type="match status" value="1"/>
</dbReference>
<dbReference type="GO" id="GO:0016070">
    <property type="term" value="P:RNA metabolic process"/>
    <property type="evidence" value="ECO:0007669"/>
    <property type="project" value="InterPro"/>
</dbReference>
<comment type="function">
    <text evidence="11">Exhibits both single-stranded and double-stranded endoribonuclease activity. May act as an activator of RNA-induced silencing complex (RISC) by facilitating endonucleolytic cleavage of the siRNA passenger strand.</text>
</comment>
<dbReference type="InterPro" id="IPR016068">
    <property type="entry name" value="Translin_N"/>
</dbReference>
<dbReference type="GO" id="GO:0005524">
    <property type="term" value="F:ATP binding"/>
    <property type="evidence" value="ECO:0007669"/>
    <property type="project" value="UniProtKB-KW"/>
</dbReference>
<feature type="active site" evidence="16">
    <location>
        <position position="1127"/>
    </location>
</feature>
<evidence type="ECO:0000259" key="19">
    <source>
        <dbReference type="PROSITE" id="PS51787"/>
    </source>
</evidence>
<evidence type="ECO:0000256" key="10">
    <source>
        <dbReference type="ARBA" id="ARBA00025374"/>
    </source>
</evidence>
<dbReference type="SMART" id="SM00464">
    <property type="entry name" value="LON"/>
    <property type="match status" value="1"/>
</dbReference>
<dbReference type="InterPro" id="IPR020568">
    <property type="entry name" value="Ribosomal_Su5_D2-typ_SF"/>
</dbReference>
<keyword evidence="20" id="KW-1185">Reference proteome</keyword>
<dbReference type="GO" id="GO:0004252">
    <property type="term" value="F:serine-type endopeptidase activity"/>
    <property type="evidence" value="ECO:0007669"/>
    <property type="project" value="UniProtKB-UniRule"/>
</dbReference>
<keyword evidence="15" id="KW-0460">Magnesium</keyword>
<evidence type="ECO:0000256" key="14">
    <source>
        <dbReference type="ARBA" id="ARBA00066743"/>
    </source>
</evidence>
<dbReference type="InterPro" id="IPR003111">
    <property type="entry name" value="Lon_prtase_N"/>
</dbReference>
<dbReference type="GO" id="GO:0016887">
    <property type="term" value="F:ATP hydrolysis activity"/>
    <property type="evidence" value="ECO:0007669"/>
    <property type="project" value="InterPro"/>
</dbReference>
<evidence type="ECO:0000313" key="21">
    <source>
        <dbReference type="WBParaSite" id="maker-uti_cns_0003260-snap-gene-0.6-mRNA-1"/>
    </source>
</evidence>
<dbReference type="GO" id="GO:0003723">
    <property type="term" value="F:RNA binding"/>
    <property type="evidence" value="ECO:0007669"/>
    <property type="project" value="UniProtKB-KW"/>
</dbReference>
<name>A0A1I8GWM4_9PLAT</name>
<dbReference type="Gene3D" id="2.160.20.80">
    <property type="entry name" value="E3 ubiquitin-protein ligase SopA"/>
    <property type="match status" value="1"/>
</dbReference>
<keyword evidence="9" id="KW-0238">DNA-binding</keyword>
<keyword evidence="8" id="KW-0694">RNA-binding</keyword>
<dbReference type="Gene3D" id="3.40.50.300">
    <property type="entry name" value="P-loop containing nucleotide triphosphate hydrolases"/>
    <property type="match status" value="1"/>
</dbReference>
<dbReference type="InterPro" id="IPR027417">
    <property type="entry name" value="P-loop_NTPase"/>
</dbReference>
<dbReference type="Proteomes" id="UP000095280">
    <property type="component" value="Unplaced"/>
</dbReference>
<feature type="domain" description="Lon proteolytic" evidence="18">
    <location>
        <begin position="1034"/>
        <end position="1223"/>
    </location>
</feature>
<dbReference type="Gene3D" id="1.10.8.60">
    <property type="match status" value="1"/>
</dbReference>
<accession>A0A1I8GWM4</accession>
<dbReference type="InterPro" id="IPR027065">
    <property type="entry name" value="Lon_Prtase"/>
</dbReference>
<sequence>AAPATDSNATGIEAEFQLYLNQLAADLATVESVKATAAELTKLAQLPLQALRCIHRSCDSNSISKAIDEARAALQPSIDLLAKLGQQMPAGTYYKYHQLWREPVQQLCMAVTFISFLESDRLLSLEDAASQLGMAGDSDGGGGSTLHLDLEDYLFGLLLLASELARLSVNAVTAGRPDLPRRVADFSRHLEAGFRLLNFKNDALRRRYDGLKYDMRKIEEVLYDVTSRLAESLLAESRLAESRLAESRLAESRLAESRLAESRLAKSRLAESRLAKSRLAESRLAKSRLAESRLANPTGESRLAKSRLAESRLAKSRLAESRLAKSRLAESRLAKSRLAESRLAKSRLAESRLAESRLAESRLAESLLAHFKNRPIGQKCRLAESPILYFYVCQIIAKSIFMTAQPNNKPEEEAELPALIIGGDACILPFELARIPIGNSQDCKAIAASLKLDGAKHLVATFTSHDADDSETKLAGRIGTVCAVQQLLLLPSPSLVLRGLSRCRFHAWVSGSNSTQVGRRFFWSQQPQQQQSPRRARVAMLTSDVEEVDAEATAEELRQLISLCQRLGVLRASPTSAAASEAAAAAEDASDIKDGERKRLASQLPDLLGGLLSLSTEQRLRLLAATTHRERAAVLLPILRSRLRDKTGDAAAANSSSPTSSPRAGGGPIGELASRLAAADLPKAASEAANRELARLRSITSGAQHHHPEAGVIQTYLETLLALPWRRLTPPDAGPATMADARRLLDAEHHGLASVKERVLQFLAVRRLRPSLRPPLLCLVAPPGCGKTSVAGSLARCLGRPLQRIALGGVADAAELRGHRRTYVGAMPGRLLAAVRAAGVRDPVLLLDELDKLGRRGMHGDPSATLLEALDAEQNSAFVDHYLGVPFDLSQVLFVATANTIDSIPPALLDRFELVHFDPLSRSDKVRIATDHLLPKQLSQHGLEPGSVLLREAELLRVIDAYTREAGVRQLERRLARLCRHAALLAAEAPPSEPLRVDADVLRQIFEEADGADCRPTPSPYEQMTMSAANSGAPLEPGVCPVLAVTPHGGEVLLLECGWTLEPAVDGGGQTTDLAPVCTGQVGEVMRESVTLCISWLSSRLNSQLRRNRCRLHVHFPSGAVPKDGTSAGLPLAAALTSLASGTPVRAGVALTGEVTLRGRVLAIGGVPAKLEAAARAGLHSVVLPMANRIEATRTAGRLGLAGRLRLHCVETVDQALRFALEPAAGHRGLGDWPALPIKDEDSTEDREALSARPKL</sequence>
<comment type="function">
    <text evidence="10">DNA-binding protein that specifically recognizes consensus sequences at the breakpoint junctions in chromosomal translocations, mostly involving immunoglobulin (Ig)/T-cell receptor gene segments. Seems to recognize single-stranded DNA ends generated by staggered breaks occurring at recombination hot spots.</text>
</comment>
<dbReference type="Gene3D" id="3.30.230.10">
    <property type="match status" value="1"/>
</dbReference>
<evidence type="ECO:0000256" key="9">
    <source>
        <dbReference type="ARBA" id="ARBA00023125"/>
    </source>
</evidence>